<dbReference type="InterPro" id="IPR051534">
    <property type="entry name" value="CBASS_pafABC_assoc_protein"/>
</dbReference>
<dbReference type="AlphaFoldDB" id="F2IGF9"/>
<dbReference type="InterPro" id="IPR008775">
    <property type="entry name" value="Phytyl_CoA_dOase-like"/>
</dbReference>
<keyword evidence="3" id="KW-0223">Dioxygenase</keyword>
<dbReference type="Proteomes" id="UP000007463">
    <property type="component" value="Chromosome"/>
</dbReference>
<dbReference type="Pfam" id="PF05721">
    <property type="entry name" value="PhyH"/>
    <property type="match status" value="1"/>
</dbReference>
<dbReference type="HOGENOM" id="CLU_474694_0_0_10"/>
<dbReference type="eggNOG" id="COG5285">
    <property type="taxonomic scope" value="Bacteria"/>
</dbReference>
<feature type="domain" description="WYL" evidence="1">
    <location>
        <begin position="154"/>
        <end position="221"/>
    </location>
</feature>
<name>F2IGF9_FLUTR</name>
<reference evidence="4" key="2">
    <citation type="submission" date="2011-02" db="EMBL/GenBank/DDBJ databases">
        <title>The complete genome of Fluviicola taffensis DSM 16823.</title>
        <authorList>
            <consortium name="US DOE Joint Genome Institute (JGI-PGF)"/>
            <person name="Lucas S."/>
            <person name="Copeland A."/>
            <person name="Lapidus A."/>
            <person name="Bruce D."/>
            <person name="Goodwin L."/>
            <person name="Pitluck S."/>
            <person name="Kyrpides N."/>
            <person name="Mavromatis K."/>
            <person name="Ivanova N."/>
            <person name="Mikhailova N."/>
            <person name="Pagani I."/>
            <person name="Chertkov O."/>
            <person name="Detter J.C."/>
            <person name="Han C."/>
            <person name="Tapia R."/>
            <person name="Land M."/>
            <person name="Hauser L."/>
            <person name="Markowitz V."/>
            <person name="Cheng J.-F."/>
            <person name="Hugenholtz P."/>
            <person name="Woyke T."/>
            <person name="Wu D."/>
            <person name="Tindall B."/>
            <person name="Pomrenke H.G."/>
            <person name="Brambilla E."/>
            <person name="Klenk H.-P."/>
            <person name="Eisen J.A."/>
        </authorList>
    </citation>
    <scope>NUCLEOTIDE SEQUENCE [LARGE SCALE GENOMIC DNA]</scope>
    <source>
        <strain evidence="4">DSM 16823 / RW262 / RW262</strain>
    </source>
</reference>
<dbReference type="RefSeq" id="WP_013685339.1">
    <property type="nucleotide sequence ID" value="NC_015321.1"/>
</dbReference>
<dbReference type="InterPro" id="IPR057727">
    <property type="entry name" value="WCX_dom"/>
</dbReference>
<dbReference type="InterPro" id="IPR026881">
    <property type="entry name" value="WYL_dom"/>
</dbReference>
<sequence>MAQNKNALIRYRTIDKCLQNSYRNWTLEDLIEACSDALYEYEGKDANVSKRTIQLDIQLMRSDKLGYNAPIEVYDKKFYRYEDPDFTITDIPLNENDMHVLSETVEMLKQFKDFSLFSELGGIIQRLEDKIYTEKTHRPAIIHLDKNDQLKGLEHLDVLYQAILKKMVLKLRYQSFKANESSVITFHPFILKEFNNRWFLVGKKNKKGNILTFALDRIISIDYDTKLDYINENFDGDAFYKNTIGVTVLDEKHIDRIVLKVDEKNAPYVLTKPLHHTQRVKETLNNGAVIIELSVHQNFELERLILGFGEAMQVLKPISLKRRIQEKFQNGLDMYNSQLSASDALAASKKLVKNGYSILNDLYTRNEIRKIGKELHDYFADNNESTFGKRTLLKDIPSLKALLFNENLERLVRTIDPDAFLVKAIYFDKPDDSNWFVSWHQDVPINVQEKIETDGFTSWTKKKEINSVCPPEEFLHNIFTIRIHLDITTEQNGALKVVPGSHTKRFTDDELSVITANTRPVLIEVREGGVQLMKPLLLHSSSKTQNQKRRRVIHLEFSSLDLPNKLEWLERDTF</sequence>
<evidence type="ECO:0000313" key="4">
    <source>
        <dbReference type="Proteomes" id="UP000007463"/>
    </source>
</evidence>
<dbReference type="EMBL" id="CP002542">
    <property type="protein sequence ID" value="AEA42565.1"/>
    <property type="molecule type" value="Genomic_DNA"/>
</dbReference>
<dbReference type="STRING" id="755732.Fluta_0560"/>
<dbReference type="KEGG" id="fte:Fluta_0560"/>
<dbReference type="GO" id="GO:0016706">
    <property type="term" value="F:2-oxoglutarate-dependent dioxygenase activity"/>
    <property type="evidence" value="ECO:0007669"/>
    <property type="project" value="UniProtKB-ARBA"/>
</dbReference>
<protein>
    <submittedName>
        <fullName evidence="3">Phytanoyl-CoA dioxygenase</fullName>
    </submittedName>
</protein>
<proteinExistence type="predicted"/>
<feature type="domain" description="WCX" evidence="2">
    <location>
        <begin position="256"/>
        <end position="328"/>
    </location>
</feature>
<dbReference type="Pfam" id="PF13280">
    <property type="entry name" value="WYL"/>
    <property type="match status" value="1"/>
</dbReference>
<keyword evidence="3" id="KW-0560">Oxidoreductase</keyword>
<dbReference type="SUPFAM" id="SSF51197">
    <property type="entry name" value="Clavaminate synthase-like"/>
    <property type="match status" value="1"/>
</dbReference>
<dbReference type="PROSITE" id="PS52050">
    <property type="entry name" value="WYL"/>
    <property type="match status" value="1"/>
</dbReference>
<dbReference type="PANTHER" id="PTHR34580">
    <property type="match status" value="1"/>
</dbReference>
<accession>F2IGF9</accession>
<dbReference type="PANTHER" id="PTHR34580:SF9">
    <property type="entry name" value="SLL5097 PROTEIN"/>
    <property type="match status" value="1"/>
</dbReference>
<dbReference type="OrthoDB" id="9791262at2"/>
<evidence type="ECO:0000259" key="1">
    <source>
        <dbReference type="Pfam" id="PF13280"/>
    </source>
</evidence>
<keyword evidence="4" id="KW-1185">Reference proteome</keyword>
<evidence type="ECO:0000259" key="2">
    <source>
        <dbReference type="Pfam" id="PF25583"/>
    </source>
</evidence>
<evidence type="ECO:0000313" key="3">
    <source>
        <dbReference type="EMBL" id="AEA42565.1"/>
    </source>
</evidence>
<dbReference type="Pfam" id="PF25583">
    <property type="entry name" value="WCX"/>
    <property type="match status" value="1"/>
</dbReference>
<dbReference type="Gene3D" id="2.60.120.620">
    <property type="entry name" value="q2cbj1_9rhob like domain"/>
    <property type="match status" value="1"/>
</dbReference>
<dbReference type="eggNOG" id="COG2378">
    <property type="taxonomic scope" value="Bacteria"/>
</dbReference>
<gene>
    <name evidence="3" type="ordered locus">Fluta_0560</name>
</gene>
<organism evidence="3 4">
    <name type="scientific">Fluviicola taffensis (strain DSM 16823 / NCIMB 13979 / RW262)</name>
    <dbReference type="NCBI Taxonomy" id="755732"/>
    <lineage>
        <taxon>Bacteria</taxon>
        <taxon>Pseudomonadati</taxon>
        <taxon>Bacteroidota</taxon>
        <taxon>Flavobacteriia</taxon>
        <taxon>Flavobacteriales</taxon>
        <taxon>Crocinitomicaceae</taxon>
        <taxon>Fluviicola</taxon>
    </lineage>
</organism>
<reference evidence="3 4" key="1">
    <citation type="journal article" date="2011" name="Stand. Genomic Sci.">
        <title>Complete genome sequence of the gliding freshwater bacterium Fluviicola taffensis type strain (RW262).</title>
        <authorList>
            <person name="Woyke T."/>
            <person name="Chertkov O."/>
            <person name="Lapidus A."/>
            <person name="Nolan M."/>
            <person name="Lucas S."/>
            <person name="Del Rio T.G."/>
            <person name="Tice H."/>
            <person name="Cheng J.F."/>
            <person name="Tapia R."/>
            <person name="Han C."/>
            <person name="Goodwin L."/>
            <person name="Pitluck S."/>
            <person name="Liolios K."/>
            <person name="Pagani I."/>
            <person name="Ivanova N."/>
            <person name="Huntemann M."/>
            <person name="Mavromatis K."/>
            <person name="Mikhailova N."/>
            <person name="Pati A."/>
            <person name="Chen A."/>
            <person name="Palaniappan K."/>
            <person name="Land M."/>
            <person name="Hauser L."/>
            <person name="Brambilla E.M."/>
            <person name="Rohde M."/>
            <person name="Mwirichia R."/>
            <person name="Sikorski J."/>
            <person name="Tindall B.J."/>
            <person name="Goker M."/>
            <person name="Bristow J."/>
            <person name="Eisen J.A."/>
            <person name="Markowitz V."/>
            <person name="Hugenholtz P."/>
            <person name="Klenk H.P."/>
            <person name="Kyrpides N.C."/>
        </authorList>
    </citation>
    <scope>NUCLEOTIDE SEQUENCE [LARGE SCALE GENOMIC DNA]</scope>
    <source>
        <strain evidence="4">DSM 16823 / RW262 / RW262</strain>
    </source>
</reference>